<organism evidence="1 2">
    <name type="scientific">Rhizophagus irregularis</name>
    <dbReference type="NCBI Taxonomy" id="588596"/>
    <lineage>
        <taxon>Eukaryota</taxon>
        <taxon>Fungi</taxon>
        <taxon>Fungi incertae sedis</taxon>
        <taxon>Mucoromycota</taxon>
        <taxon>Glomeromycotina</taxon>
        <taxon>Glomeromycetes</taxon>
        <taxon>Glomerales</taxon>
        <taxon>Glomeraceae</taxon>
        <taxon>Rhizophagus</taxon>
    </lineage>
</organism>
<dbReference type="AlphaFoldDB" id="A0A915ZUJ5"/>
<reference evidence="1" key="1">
    <citation type="submission" date="2020-05" db="EMBL/GenBank/DDBJ databases">
        <authorList>
            <person name="Rincon C."/>
            <person name="Sanders R I."/>
            <person name="Robbins C."/>
            <person name="Chaturvedi A."/>
        </authorList>
    </citation>
    <scope>NUCLEOTIDE SEQUENCE</scope>
    <source>
        <strain evidence="1">CHB12</strain>
    </source>
</reference>
<dbReference type="EMBL" id="CAGKOT010000073">
    <property type="protein sequence ID" value="CAB5391603.1"/>
    <property type="molecule type" value="Genomic_DNA"/>
</dbReference>
<evidence type="ECO:0000313" key="1">
    <source>
        <dbReference type="EMBL" id="CAB5391603.1"/>
    </source>
</evidence>
<dbReference type="OrthoDB" id="10288426at2759"/>
<protein>
    <submittedName>
        <fullName evidence="1">Uncharacterized protein</fullName>
    </submittedName>
</protein>
<evidence type="ECO:0000313" key="2">
    <source>
        <dbReference type="Proteomes" id="UP000684084"/>
    </source>
</evidence>
<name>A0A915ZUJ5_9GLOM</name>
<proteinExistence type="predicted"/>
<comment type="caution">
    <text evidence="1">The sequence shown here is derived from an EMBL/GenBank/DDBJ whole genome shotgun (WGS) entry which is preliminary data.</text>
</comment>
<dbReference type="Proteomes" id="UP000684084">
    <property type="component" value="Unassembled WGS sequence"/>
</dbReference>
<accession>A0A915ZUJ5</accession>
<gene>
    <name evidence="1" type="ORF">CHRIB12_LOCUS22026</name>
</gene>
<sequence length="97" mass="11270">MHDIYKIEWHRISNRIGLCTNNNNGLLVDDVSKRSYLKRTIEDRTGLIIEDDGLRNNAIWEQLLILTKQLIASNLQQSFTHVSVLSNPYWKSAIRSC</sequence>
<dbReference type="VEuPathDB" id="FungiDB:RhiirFUN_014135"/>